<evidence type="ECO:0000313" key="7">
    <source>
        <dbReference type="EMBL" id="MFC5547400.1"/>
    </source>
</evidence>
<name>A0ABW0RUR5_9BURK</name>
<feature type="transmembrane region" description="Helical" evidence="6">
    <location>
        <begin position="406"/>
        <end position="427"/>
    </location>
</feature>
<feature type="transmembrane region" description="Helical" evidence="6">
    <location>
        <begin position="584"/>
        <end position="606"/>
    </location>
</feature>
<feature type="transmembrane region" description="Helical" evidence="6">
    <location>
        <begin position="767"/>
        <end position="788"/>
    </location>
</feature>
<comment type="caution">
    <text evidence="7">The sequence shown here is derived from an EMBL/GenBank/DDBJ whole genome shotgun (WGS) entry which is preliminary data.</text>
</comment>
<dbReference type="RefSeq" id="WP_379766599.1">
    <property type="nucleotide sequence ID" value="NZ_JBHSMZ010000001.1"/>
</dbReference>
<evidence type="ECO:0000256" key="1">
    <source>
        <dbReference type="ARBA" id="ARBA00004141"/>
    </source>
</evidence>
<keyword evidence="8" id="KW-1185">Reference proteome</keyword>
<dbReference type="PANTHER" id="PTHR30474">
    <property type="entry name" value="CELL CYCLE PROTEIN"/>
    <property type="match status" value="1"/>
</dbReference>
<evidence type="ECO:0000313" key="8">
    <source>
        <dbReference type="Proteomes" id="UP001596086"/>
    </source>
</evidence>
<feature type="transmembrane region" description="Helical" evidence="6">
    <location>
        <begin position="322"/>
        <end position="342"/>
    </location>
</feature>
<evidence type="ECO:0000256" key="4">
    <source>
        <dbReference type="ARBA" id="ARBA00022989"/>
    </source>
</evidence>
<protein>
    <submittedName>
        <fullName evidence="7">FtsW/RodA/SpoVE family cell cycle protein</fullName>
    </submittedName>
</protein>
<organism evidence="7 8">
    <name type="scientific">Massilia aerilata</name>
    <dbReference type="NCBI Taxonomy" id="453817"/>
    <lineage>
        <taxon>Bacteria</taxon>
        <taxon>Pseudomonadati</taxon>
        <taxon>Pseudomonadota</taxon>
        <taxon>Betaproteobacteria</taxon>
        <taxon>Burkholderiales</taxon>
        <taxon>Oxalobacteraceae</taxon>
        <taxon>Telluria group</taxon>
        <taxon>Massilia</taxon>
    </lineage>
</organism>
<feature type="transmembrane region" description="Helical" evidence="6">
    <location>
        <begin position="535"/>
        <end position="556"/>
    </location>
</feature>
<feature type="transmembrane region" description="Helical" evidence="6">
    <location>
        <begin position="439"/>
        <end position="456"/>
    </location>
</feature>
<feature type="transmembrane region" description="Helical" evidence="6">
    <location>
        <begin position="689"/>
        <end position="715"/>
    </location>
</feature>
<comment type="subcellular location">
    <subcellularLocation>
        <location evidence="1">Membrane</location>
        <topology evidence="1">Multi-pass membrane protein</topology>
    </subcellularLocation>
</comment>
<dbReference type="EMBL" id="JBHSMZ010000001">
    <property type="protein sequence ID" value="MFC5547400.1"/>
    <property type="molecule type" value="Genomic_DNA"/>
</dbReference>
<gene>
    <name evidence="7" type="ORF">ACFPO9_02585</name>
</gene>
<evidence type="ECO:0000256" key="3">
    <source>
        <dbReference type="ARBA" id="ARBA00022960"/>
    </source>
</evidence>
<accession>A0ABW0RUR5</accession>
<keyword evidence="5 6" id="KW-0472">Membrane</keyword>
<feature type="transmembrane region" description="Helical" evidence="6">
    <location>
        <begin position="503"/>
        <end position="523"/>
    </location>
</feature>
<feature type="transmembrane region" description="Helical" evidence="6">
    <location>
        <begin position="380"/>
        <end position="399"/>
    </location>
</feature>
<keyword evidence="4 6" id="KW-1133">Transmembrane helix</keyword>
<sequence length="794" mass="82436">MSGAAVLRGAAREAAAAARPRIRIDSGRIIAGALLLLLCALQLLCLLRAPAAWMPARVAVALDAGKDMLLDGAALGLPPAEGARIRLRRDAAGSWWAAAAGPSPLQVQHGDTRRRAGSVLLAQGQRFQLGASSFSVDAADAVSVAFTRGATRWRYDGAVLSKDGLAQPSCPDARLAARLAGAWNRWLPSALGMPRPLVFGGNLDCGNRIAIAGVPAPAATIKPTPEGMLLAGGAGAQQAPLLLQSAGRAQDAVLLAEREEGLDQAGALQLGRTRLLLERNGDLLHLQPASHVALYREAQLRLPEGVSWTWSRRADWRLPEQAFLPLGLVFGVSAIAGAAMLLSGAAARLGRTRALAAAGALLLCGAGLTLLYLQKSGAPAGAGVGLLVAWAALCCLWLAGGRSLAAGAAVLLLAAGLLSQLELGLGAPESSWLRHAGKTGALLAIGAGAFGMLRALRPERDARPLPQARVELALLLMSGVALLFLLLQVAFGDETGVFDLQPVEFAKLALAALSAHCLALATGGQPAPGGALLRVLRLGAPALLFLVLLAVALVQVDDYSPLVLLTVWGCAMALAYALASRKYLLLGAVLAAALAAVAGVALLRAAGPAEFARWNFYADRFMVWLDPGSHPHTGQQLLLGAQAIAGGGWFGADHAFGLLALGQDPGAALRIPAVQDDFAPSFFLNRHGLLAALLLWMLQALFLAGLLHTAVRCWLASAGARDFRLAWFARFRCFLLCGGAAFVAGHFLLSWGTNLAIFPVMGQPMSFLSAGGSHLLFFICPLLVAGVASEPEHH</sequence>
<dbReference type="Proteomes" id="UP001596086">
    <property type="component" value="Unassembled WGS sequence"/>
</dbReference>
<feature type="transmembrane region" description="Helical" evidence="6">
    <location>
        <begin position="354"/>
        <end position="374"/>
    </location>
</feature>
<feature type="transmembrane region" description="Helical" evidence="6">
    <location>
        <begin position="562"/>
        <end position="579"/>
    </location>
</feature>
<reference evidence="8" key="1">
    <citation type="journal article" date="2019" name="Int. J. Syst. Evol. Microbiol.">
        <title>The Global Catalogue of Microorganisms (GCM) 10K type strain sequencing project: providing services to taxonomists for standard genome sequencing and annotation.</title>
        <authorList>
            <consortium name="The Broad Institute Genomics Platform"/>
            <consortium name="The Broad Institute Genome Sequencing Center for Infectious Disease"/>
            <person name="Wu L."/>
            <person name="Ma J."/>
        </authorList>
    </citation>
    <scope>NUCLEOTIDE SEQUENCE [LARGE SCALE GENOMIC DNA]</scope>
    <source>
        <strain evidence="8">CGMCC 4.5798</strain>
    </source>
</reference>
<dbReference type="Pfam" id="PF01098">
    <property type="entry name" value="FTSW_RODA_SPOVE"/>
    <property type="match status" value="1"/>
</dbReference>
<proteinExistence type="predicted"/>
<evidence type="ECO:0000256" key="5">
    <source>
        <dbReference type="ARBA" id="ARBA00023136"/>
    </source>
</evidence>
<keyword evidence="3" id="KW-0133">Cell shape</keyword>
<evidence type="ECO:0000256" key="2">
    <source>
        <dbReference type="ARBA" id="ARBA00022692"/>
    </source>
</evidence>
<keyword evidence="2 6" id="KW-0812">Transmembrane</keyword>
<feature type="transmembrane region" description="Helical" evidence="6">
    <location>
        <begin position="468"/>
        <end position="491"/>
    </location>
</feature>
<feature type="transmembrane region" description="Helical" evidence="6">
    <location>
        <begin position="727"/>
        <end position="747"/>
    </location>
</feature>
<evidence type="ECO:0000256" key="6">
    <source>
        <dbReference type="SAM" id="Phobius"/>
    </source>
</evidence>
<dbReference type="InterPro" id="IPR001182">
    <property type="entry name" value="FtsW/RodA"/>
</dbReference>